<evidence type="ECO:0000313" key="5">
    <source>
        <dbReference type="Proteomes" id="UP001179280"/>
    </source>
</evidence>
<comment type="caution">
    <text evidence="4">The sequence shown here is derived from an EMBL/GenBank/DDBJ whole genome shotgun (WGS) entry which is preliminary data.</text>
</comment>
<keyword evidence="5" id="KW-1185">Reference proteome</keyword>
<accession>A0ABS2SZZ6</accession>
<organism evidence="4 5">
    <name type="scientific">Shouchella xiaoxiensis</name>
    <dbReference type="NCBI Taxonomy" id="766895"/>
    <lineage>
        <taxon>Bacteria</taxon>
        <taxon>Bacillati</taxon>
        <taxon>Bacillota</taxon>
        <taxon>Bacilli</taxon>
        <taxon>Bacillales</taxon>
        <taxon>Bacillaceae</taxon>
        <taxon>Shouchella</taxon>
    </lineage>
</organism>
<dbReference type="Gene3D" id="2.60.40.790">
    <property type="match status" value="1"/>
</dbReference>
<protein>
    <submittedName>
        <fullName evidence="4">HSP20 family protein</fullName>
    </submittedName>
</protein>
<evidence type="ECO:0000313" key="4">
    <source>
        <dbReference type="EMBL" id="MBM7840781.1"/>
    </source>
</evidence>
<dbReference type="InterPro" id="IPR002068">
    <property type="entry name" value="A-crystallin/Hsp20_dom"/>
</dbReference>
<comment type="similarity">
    <text evidence="1 2">Belongs to the small heat shock protein (HSP20) family.</text>
</comment>
<name>A0ABS2SZZ6_9BACI</name>
<dbReference type="Proteomes" id="UP001179280">
    <property type="component" value="Unassembled WGS sequence"/>
</dbReference>
<dbReference type="Pfam" id="PF00011">
    <property type="entry name" value="HSP20"/>
    <property type="match status" value="1"/>
</dbReference>
<proteinExistence type="inferred from homology"/>
<evidence type="ECO:0000256" key="1">
    <source>
        <dbReference type="PROSITE-ProRule" id="PRU00285"/>
    </source>
</evidence>
<evidence type="ECO:0000259" key="3">
    <source>
        <dbReference type="PROSITE" id="PS01031"/>
    </source>
</evidence>
<dbReference type="PROSITE" id="PS01031">
    <property type="entry name" value="SHSP"/>
    <property type="match status" value="1"/>
</dbReference>
<gene>
    <name evidence="4" type="ORF">JOC54_004074</name>
</gene>
<reference evidence="4" key="1">
    <citation type="submission" date="2021-01" db="EMBL/GenBank/DDBJ databases">
        <title>Genomic Encyclopedia of Type Strains, Phase IV (KMG-IV): sequencing the most valuable type-strain genomes for metagenomic binning, comparative biology and taxonomic classification.</title>
        <authorList>
            <person name="Goeker M."/>
        </authorList>
    </citation>
    <scope>NUCLEOTIDE SEQUENCE</scope>
    <source>
        <strain evidence="4">DSM 21943</strain>
    </source>
</reference>
<dbReference type="CDD" id="cd06464">
    <property type="entry name" value="ACD_sHsps-like"/>
    <property type="match status" value="1"/>
</dbReference>
<sequence length="139" mass="16338">MSDHTPKDNRNPNFMNSLDQFFQQTFRQLPNQFWSQSIPVHVNEQRQQFVITADLPGVQKQQIELLTRYQSLIIRVDQHTEQTTIDEDTTAVSKQRSSSRRERRIPVPFSFSDDDIHAQFENGQLIVTIADKRKSIPIR</sequence>
<dbReference type="InterPro" id="IPR008978">
    <property type="entry name" value="HSP20-like_chaperone"/>
</dbReference>
<evidence type="ECO:0000256" key="2">
    <source>
        <dbReference type="RuleBase" id="RU003616"/>
    </source>
</evidence>
<feature type="domain" description="SHSP" evidence="3">
    <location>
        <begin position="31"/>
        <end position="139"/>
    </location>
</feature>
<dbReference type="EMBL" id="JAFBCV010000017">
    <property type="protein sequence ID" value="MBM7840781.1"/>
    <property type="molecule type" value="Genomic_DNA"/>
</dbReference>
<dbReference type="RefSeq" id="WP_204468587.1">
    <property type="nucleotide sequence ID" value="NZ_JAFBCV010000017.1"/>
</dbReference>
<dbReference type="SUPFAM" id="SSF49764">
    <property type="entry name" value="HSP20-like chaperones"/>
    <property type="match status" value="1"/>
</dbReference>